<reference evidence="2 3" key="1">
    <citation type="submission" date="2013-11" db="EMBL/GenBank/DDBJ databases">
        <title>The Genome Sequence of Phytophthora parasitica P1976.</title>
        <authorList>
            <consortium name="The Broad Institute Genomics Platform"/>
            <person name="Russ C."/>
            <person name="Tyler B."/>
            <person name="Panabieres F."/>
            <person name="Shan W."/>
            <person name="Tripathy S."/>
            <person name="Grunwald N."/>
            <person name="Machado M."/>
            <person name="Johnson C.S."/>
            <person name="Walker B."/>
            <person name="Young S."/>
            <person name="Zeng Q."/>
            <person name="Gargeya S."/>
            <person name="Fitzgerald M."/>
            <person name="Haas B."/>
            <person name="Abouelleil A."/>
            <person name="Allen A.W."/>
            <person name="Alvarado L."/>
            <person name="Arachchi H.M."/>
            <person name="Berlin A.M."/>
            <person name="Chapman S.B."/>
            <person name="Gainer-Dewar J."/>
            <person name="Goldberg J."/>
            <person name="Griggs A."/>
            <person name="Gujja S."/>
            <person name="Hansen M."/>
            <person name="Howarth C."/>
            <person name="Imamovic A."/>
            <person name="Ireland A."/>
            <person name="Larimer J."/>
            <person name="McCowan C."/>
            <person name="Murphy C."/>
            <person name="Pearson M."/>
            <person name="Poon T.W."/>
            <person name="Priest M."/>
            <person name="Roberts A."/>
            <person name="Saif S."/>
            <person name="Shea T."/>
            <person name="Sisk P."/>
            <person name="Sykes S."/>
            <person name="Wortman J."/>
            <person name="Nusbaum C."/>
            <person name="Birren B."/>
        </authorList>
    </citation>
    <scope>NUCLEOTIDE SEQUENCE [LARGE SCALE GENOMIC DNA]</scope>
    <source>
        <strain evidence="2 3">P1976</strain>
    </source>
</reference>
<feature type="non-terminal residue" evidence="2">
    <location>
        <position position="1"/>
    </location>
</feature>
<dbReference type="PANTHER" id="PTHR47169:SF2">
    <property type="entry name" value="OS01G0541250 PROTEIN"/>
    <property type="match status" value="1"/>
</dbReference>
<organism evidence="2 3">
    <name type="scientific">Phytophthora nicotianae P1976</name>
    <dbReference type="NCBI Taxonomy" id="1317066"/>
    <lineage>
        <taxon>Eukaryota</taxon>
        <taxon>Sar</taxon>
        <taxon>Stramenopiles</taxon>
        <taxon>Oomycota</taxon>
        <taxon>Peronosporomycetes</taxon>
        <taxon>Peronosporales</taxon>
        <taxon>Peronosporaceae</taxon>
        <taxon>Phytophthora</taxon>
    </lineage>
</organism>
<protein>
    <submittedName>
        <fullName evidence="2">Uncharacterized protein</fullName>
    </submittedName>
</protein>
<sequence length="383" mass="42430">SYEFHDFANRVFIGEKWFYMTEADRSIYLAPGEAPPHRTVQSKQSITKVMFMAAVMRPVFAEDGSLIFDGKLGMWPFTERVPAKKSSRNRPAGTLITKAANVGRREQRAMLIDNVIPAIKMKCPAFLKGVPLIIQQDGARCHVEPNDPAILAACRADGWDICIEMQPPNSPDTNILDLGYFASIQALQYEESPNSIDELIECTIASYQNLQPETLEDTCPSEANVPQDEPKRARVPAEDVDAPRDALASRLESVLFPEEILALPHVLKLIDTLAMTPEDALQEAVATRQTEWIKQLLGRFDCALTDAVVQAATLGLRDIVELLLNKTFGIDDVATYVKVLVNDDTRALEEKAVMAAAISTLLSCCYHLLLVYRVVTILLPGSV</sequence>
<evidence type="ECO:0000313" key="3">
    <source>
        <dbReference type="Proteomes" id="UP000028582"/>
    </source>
</evidence>
<gene>
    <name evidence="2" type="ORF">F444_09027</name>
</gene>
<dbReference type="GO" id="GO:0003676">
    <property type="term" value="F:nucleic acid binding"/>
    <property type="evidence" value="ECO:0007669"/>
    <property type="project" value="InterPro"/>
</dbReference>
<dbReference type="PANTHER" id="PTHR47169">
    <property type="entry name" value="OS01G0541250 PROTEIN"/>
    <property type="match status" value="1"/>
</dbReference>
<evidence type="ECO:0000256" key="1">
    <source>
        <dbReference type="SAM" id="MobiDB-lite"/>
    </source>
</evidence>
<evidence type="ECO:0000313" key="2">
    <source>
        <dbReference type="EMBL" id="ETO75353.1"/>
    </source>
</evidence>
<proteinExistence type="predicted"/>
<dbReference type="Gene3D" id="3.30.420.10">
    <property type="entry name" value="Ribonuclease H-like superfamily/Ribonuclease H"/>
    <property type="match status" value="1"/>
</dbReference>
<dbReference type="AlphaFoldDB" id="A0A081A8Z2"/>
<name>A0A081A8Z2_PHYNI</name>
<feature type="region of interest" description="Disordered" evidence="1">
    <location>
        <begin position="217"/>
        <end position="239"/>
    </location>
</feature>
<dbReference type="Proteomes" id="UP000028582">
    <property type="component" value="Unassembled WGS sequence"/>
</dbReference>
<dbReference type="EMBL" id="ANJA01001674">
    <property type="protein sequence ID" value="ETO75353.1"/>
    <property type="molecule type" value="Genomic_DNA"/>
</dbReference>
<dbReference type="InterPro" id="IPR036397">
    <property type="entry name" value="RNaseH_sf"/>
</dbReference>
<feature type="compositionally biased region" description="Basic and acidic residues" evidence="1">
    <location>
        <begin position="228"/>
        <end position="239"/>
    </location>
</feature>
<comment type="caution">
    <text evidence="2">The sequence shown here is derived from an EMBL/GenBank/DDBJ whole genome shotgun (WGS) entry which is preliminary data.</text>
</comment>
<accession>A0A081A8Z2</accession>